<dbReference type="GO" id="GO:0016887">
    <property type="term" value="F:ATP hydrolysis activity"/>
    <property type="evidence" value="ECO:0007669"/>
    <property type="project" value="RHEA"/>
</dbReference>
<evidence type="ECO:0000313" key="18">
    <source>
        <dbReference type="EMBL" id="KZD03721.1"/>
    </source>
</evidence>
<dbReference type="Pfam" id="PF00270">
    <property type="entry name" value="DEAD"/>
    <property type="match status" value="1"/>
</dbReference>
<dbReference type="InterPro" id="IPR001650">
    <property type="entry name" value="Helicase_C-like"/>
</dbReference>
<dbReference type="PROSITE" id="PS51194">
    <property type="entry name" value="HELICASE_CTER"/>
    <property type="match status" value="1"/>
</dbReference>
<dbReference type="CDD" id="cd17992">
    <property type="entry name" value="DEXHc_RecG"/>
    <property type="match status" value="1"/>
</dbReference>
<dbReference type="NCBIfam" id="NF008164">
    <property type="entry name" value="PRK10917.1-2"/>
    <property type="match status" value="1"/>
</dbReference>
<dbReference type="InterPro" id="IPR004609">
    <property type="entry name" value="ATP-dep_DNA_helicase_RecG"/>
</dbReference>
<organism evidence="18 19">
    <name type="scientific">Oceanibaculum pacificum</name>
    <dbReference type="NCBI Taxonomy" id="580166"/>
    <lineage>
        <taxon>Bacteria</taxon>
        <taxon>Pseudomonadati</taxon>
        <taxon>Pseudomonadota</taxon>
        <taxon>Alphaproteobacteria</taxon>
        <taxon>Rhodospirillales</taxon>
        <taxon>Oceanibaculaceae</taxon>
        <taxon>Oceanibaculum</taxon>
    </lineage>
</organism>
<dbReference type="RefSeq" id="WP_067558853.1">
    <property type="nucleotide sequence ID" value="NZ_LPXN01000141.1"/>
</dbReference>
<keyword evidence="11" id="KW-0413">Isomerase</keyword>
<evidence type="ECO:0000256" key="6">
    <source>
        <dbReference type="ARBA" id="ARBA00022806"/>
    </source>
</evidence>
<feature type="domain" description="Helicase ATP-binding" evidence="16">
    <location>
        <begin position="280"/>
        <end position="441"/>
    </location>
</feature>
<evidence type="ECO:0000313" key="19">
    <source>
        <dbReference type="Proteomes" id="UP000076400"/>
    </source>
</evidence>
<evidence type="ECO:0000259" key="16">
    <source>
        <dbReference type="PROSITE" id="PS51192"/>
    </source>
</evidence>
<dbReference type="PANTHER" id="PTHR47964:SF1">
    <property type="entry name" value="ATP-DEPENDENT DNA HELICASE HOMOLOG RECG, CHLOROPLASTIC"/>
    <property type="match status" value="1"/>
</dbReference>
<name>A0A154VR66_9PROT</name>
<keyword evidence="8" id="KW-0238">DNA-binding</keyword>
<dbReference type="InterPro" id="IPR011545">
    <property type="entry name" value="DEAD/DEAH_box_helicase_dom"/>
</dbReference>
<keyword evidence="7 15" id="KW-0067">ATP-binding</keyword>
<sequence length="693" mass="74803">MRPQILFPLFADVTSLPGLGPRLGKLVHSAIGPHVADLLWHLPSGIIDRSYAPTLAEVLPGRIATLMVRITEHQPPLVPRRPYRVLARDATGEMELVFFHTKGDYLAKLLPLGETRLVSGRVEIFQGRPQMTHPDYIAKPEEAAEVTGIETVYPLTAGLNLKTLRKAVRAALDRVPALPEWGNGPYLARQGWPAFQAALETIHAPRAEADLSPETPARTRLAYDELLANQLALALIRAHQKKQSGRVIQGDGRLRAKVEASLPFALTGGQRQALADIAGDMGAPKRMLRLLQGDVGSGKTIVALMAMLSAVEAGGQAALLAPTEILARQHAATLARVAAPAGVTVALLTGREKGKNREAILAGLASGGTGIVVGTHALLQEDVAFSDLMLAVVDEQHRFGVHQRVVIGAKGRGVDVLVMTATPIPRTLTLTAYGDLDVSRLTEKPAGRKPITTIAKPTEAMEEVVAGVTRAMNSGAKVYWVCPLVEESEVIDVAAAEERHAHLSQLFGARVGLVHGRMKGADKDRVMAAFSQGPVDLLVSTTVIEVGVDVPAATVIVIEHAERFGLAQLHQLRGRIGRGDKPSTCILLYQKPLSETAESRLRIMRETEDGFVIAEEDLRLRGAGEVLGTRQSGLPTFRVADMSVHGELLEAVRDDARLVLDRDPELQGERGKALRILLYLFERDAAVRYLRSG</sequence>
<keyword evidence="9 15" id="KW-0233">DNA recombination</keyword>
<evidence type="ECO:0000256" key="1">
    <source>
        <dbReference type="ARBA" id="ARBA00007504"/>
    </source>
</evidence>
<dbReference type="NCBIfam" id="TIGR00643">
    <property type="entry name" value="recG"/>
    <property type="match status" value="1"/>
</dbReference>
<dbReference type="InterPro" id="IPR033454">
    <property type="entry name" value="RecG_wedge"/>
</dbReference>
<dbReference type="SUPFAM" id="SSF52540">
    <property type="entry name" value="P-loop containing nucleoside triphosphate hydrolases"/>
    <property type="match status" value="2"/>
</dbReference>
<dbReference type="Pfam" id="PF19833">
    <property type="entry name" value="RecG_dom3_C"/>
    <property type="match status" value="1"/>
</dbReference>
<dbReference type="GO" id="GO:0043138">
    <property type="term" value="F:3'-5' DNA helicase activity"/>
    <property type="evidence" value="ECO:0007669"/>
    <property type="project" value="UniProtKB-EC"/>
</dbReference>
<dbReference type="GO" id="GO:0003677">
    <property type="term" value="F:DNA binding"/>
    <property type="evidence" value="ECO:0007669"/>
    <property type="project" value="UniProtKB-KW"/>
</dbReference>
<evidence type="ECO:0000256" key="2">
    <source>
        <dbReference type="ARBA" id="ARBA00017846"/>
    </source>
</evidence>
<dbReference type="GO" id="GO:0006281">
    <property type="term" value="P:DNA repair"/>
    <property type="evidence" value="ECO:0007669"/>
    <property type="project" value="UniProtKB-UniRule"/>
</dbReference>
<dbReference type="CDD" id="cd04488">
    <property type="entry name" value="RecG_wedge_OBF"/>
    <property type="match status" value="1"/>
</dbReference>
<keyword evidence="4 15" id="KW-0227">DNA damage</keyword>
<keyword evidence="5 15" id="KW-0378">Hydrolase</keyword>
<dbReference type="NCBIfam" id="NF008165">
    <property type="entry name" value="PRK10917.1-3"/>
    <property type="match status" value="1"/>
</dbReference>
<evidence type="ECO:0000256" key="15">
    <source>
        <dbReference type="RuleBase" id="RU363016"/>
    </source>
</evidence>
<dbReference type="Gene3D" id="2.40.50.140">
    <property type="entry name" value="Nucleic acid-binding proteins"/>
    <property type="match status" value="1"/>
</dbReference>
<dbReference type="AlphaFoldDB" id="A0A154VR66"/>
<evidence type="ECO:0000256" key="8">
    <source>
        <dbReference type="ARBA" id="ARBA00023125"/>
    </source>
</evidence>
<keyword evidence="6 15" id="KW-0347">Helicase</keyword>
<feature type="domain" description="Helicase C-terminal" evidence="17">
    <location>
        <begin position="460"/>
        <end position="619"/>
    </location>
</feature>
<dbReference type="InterPro" id="IPR047112">
    <property type="entry name" value="RecG/Mfd"/>
</dbReference>
<dbReference type="Pfam" id="PF17191">
    <property type="entry name" value="RecG_wedge"/>
    <property type="match status" value="1"/>
</dbReference>
<evidence type="ECO:0000256" key="3">
    <source>
        <dbReference type="ARBA" id="ARBA00022741"/>
    </source>
</evidence>
<keyword evidence="10 15" id="KW-0234">DNA repair</keyword>
<dbReference type="Gene3D" id="3.40.50.300">
    <property type="entry name" value="P-loop containing nucleotide triphosphate hydrolases"/>
    <property type="match status" value="2"/>
</dbReference>
<dbReference type="EC" id="5.6.2.4" evidence="13 15"/>
<evidence type="ECO:0000259" key="17">
    <source>
        <dbReference type="PROSITE" id="PS51194"/>
    </source>
</evidence>
<dbReference type="NCBIfam" id="NF008168">
    <property type="entry name" value="PRK10917.2-2"/>
    <property type="match status" value="1"/>
</dbReference>
<proteinExistence type="inferred from homology"/>
<keyword evidence="19" id="KW-1185">Reference proteome</keyword>
<evidence type="ECO:0000256" key="12">
    <source>
        <dbReference type="ARBA" id="ARBA00034617"/>
    </source>
</evidence>
<comment type="function">
    <text evidence="15">Plays a critical role in recombination and DNA repair. Helps process Holliday junction intermediates to mature products by catalyzing branch migration. Has replication fork regression activity, unwinds stalled or blocked replication forks to make a HJ that can be resolved. Has a DNA unwinding activity characteristic of a DNA helicase with 3'-5' polarity.</text>
</comment>
<dbReference type="PROSITE" id="PS51192">
    <property type="entry name" value="HELICASE_ATP_BIND_1"/>
    <property type="match status" value="1"/>
</dbReference>
<dbReference type="GO" id="GO:0006310">
    <property type="term" value="P:DNA recombination"/>
    <property type="evidence" value="ECO:0007669"/>
    <property type="project" value="UniProtKB-UniRule"/>
</dbReference>
<evidence type="ECO:0000256" key="5">
    <source>
        <dbReference type="ARBA" id="ARBA00022801"/>
    </source>
</evidence>
<reference evidence="18 19" key="1">
    <citation type="submission" date="2015-12" db="EMBL/GenBank/DDBJ databases">
        <title>Genome sequence of Oceanibaculum pacificum MCCC 1A02656.</title>
        <authorList>
            <person name="Lu L."/>
            <person name="Lai Q."/>
            <person name="Shao Z."/>
            <person name="Qian P."/>
        </authorList>
    </citation>
    <scope>NUCLEOTIDE SEQUENCE [LARGE SCALE GENOMIC DNA]</scope>
    <source>
        <strain evidence="18 19">MCCC 1A02656</strain>
    </source>
</reference>
<accession>A0A154VR66</accession>
<dbReference type="GO" id="GO:0005524">
    <property type="term" value="F:ATP binding"/>
    <property type="evidence" value="ECO:0007669"/>
    <property type="project" value="UniProtKB-KW"/>
</dbReference>
<evidence type="ECO:0000256" key="13">
    <source>
        <dbReference type="ARBA" id="ARBA00034808"/>
    </source>
</evidence>
<dbReference type="InterPro" id="IPR012340">
    <property type="entry name" value="NA-bd_OB-fold"/>
</dbReference>
<comment type="catalytic activity">
    <reaction evidence="14 15">
        <text>ATP + H2O = ADP + phosphate + H(+)</text>
        <dbReference type="Rhea" id="RHEA:13065"/>
        <dbReference type="ChEBI" id="CHEBI:15377"/>
        <dbReference type="ChEBI" id="CHEBI:15378"/>
        <dbReference type="ChEBI" id="CHEBI:30616"/>
        <dbReference type="ChEBI" id="CHEBI:43474"/>
        <dbReference type="ChEBI" id="CHEBI:456216"/>
        <dbReference type="EC" id="5.6.2.4"/>
    </reaction>
</comment>
<dbReference type="PANTHER" id="PTHR47964">
    <property type="entry name" value="ATP-DEPENDENT DNA HELICASE HOMOLOG RECG, CHLOROPLASTIC"/>
    <property type="match status" value="1"/>
</dbReference>
<comment type="caution">
    <text evidence="18">The sequence shown here is derived from an EMBL/GenBank/DDBJ whole genome shotgun (WGS) entry which is preliminary data.</text>
</comment>
<dbReference type="InterPro" id="IPR027417">
    <property type="entry name" value="P-loop_NTPase"/>
</dbReference>
<dbReference type="OrthoDB" id="9804325at2"/>
<comment type="catalytic activity">
    <reaction evidence="12 15">
        <text>Couples ATP hydrolysis with the unwinding of duplex DNA by translocating in the 3'-5' direction.</text>
        <dbReference type="EC" id="5.6.2.4"/>
    </reaction>
</comment>
<evidence type="ECO:0000256" key="7">
    <source>
        <dbReference type="ARBA" id="ARBA00022840"/>
    </source>
</evidence>
<dbReference type="Proteomes" id="UP000076400">
    <property type="component" value="Unassembled WGS sequence"/>
</dbReference>
<dbReference type="STRING" id="580166.AUP43_12665"/>
<keyword evidence="3 15" id="KW-0547">Nucleotide-binding</keyword>
<evidence type="ECO:0000256" key="10">
    <source>
        <dbReference type="ARBA" id="ARBA00023204"/>
    </source>
</evidence>
<evidence type="ECO:0000256" key="11">
    <source>
        <dbReference type="ARBA" id="ARBA00023235"/>
    </source>
</evidence>
<dbReference type="Pfam" id="PF00271">
    <property type="entry name" value="Helicase_C"/>
    <property type="match status" value="1"/>
</dbReference>
<evidence type="ECO:0000256" key="4">
    <source>
        <dbReference type="ARBA" id="ARBA00022763"/>
    </source>
</evidence>
<dbReference type="InterPro" id="IPR045562">
    <property type="entry name" value="RecG_dom3_C"/>
</dbReference>
<dbReference type="SMART" id="SM00487">
    <property type="entry name" value="DEXDc"/>
    <property type="match status" value="1"/>
</dbReference>
<evidence type="ECO:0000256" key="14">
    <source>
        <dbReference type="ARBA" id="ARBA00048988"/>
    </source>
</evidence>
<dbReference type="InterPro" id="IPR014001">
    <property type="entry name" value="Helicase_ATP-bd"/>
</dbReference>
<dbReference type="SUPFAM" id="SSF50249">
    <property type="entry name" value="Nucleic acid-binding proteins"/>
    <property type="match status" value="1"/>
</dbReference>
<comment type="similarity">
    <text evidence="1 15">Belongs to the helicase family. RecG subfamily.</text>
</comment>
<dbReference type="SMART" id="SM00490">
    <property type="entry name" value="HELICc"/>
    <property type="match status" value="1"/>
</dbReference>
<gene>
    <name evidence="18" type="ORF">AUP43_12665</name>
</gene>
<dbReference type="EMBL" id="LPXN01000141">
    <property type="protein sequence ID" value="KZD03721.1"/>
    <property type="molecule type" value="Genomic_DNA"/>
</dbReference>
<evidence type="ECO:0000256" key="9">
    <source>
        <dbReference type="ARBA" id="ARBA00023172"/>
    </source>
</evidence>
<protein>
    <recommendedName>
        <fullName evidence="2 15">ATP-dependent DNA helicase RecG</fullName>
        <ecNumber evidence="13 15">5.6.2.4</ecNumber>
    </recommendedName>
</protein>